<feature type="coiled-coil region" evidence="1">
    <location>
        <begin position="286"/>
        <end position="320"/>
    </location>
</feature>
<dbReference type="EMBL" id="JAOAOG010000090">
    <property type="protein sequence ID" value="KAJ6249942.1"/>
    <property type="molecule type" value="Genomic_DNA"/>
</dbReference>
<evidence type="ECO:0000256" key="2">
    <source>
        <dbReference type="SAM" id="MobiDB-lite"/>
    </source>
</evidence>
<dbReference type="InterPro" id="IPR000014">
    <property type="entry name" value="PAS"/>
</dbReference>
<dbReference type="SUPFAM" id="SSF55785">
    <property type="entry name" value="PYP-like sensor domain (PAS domain)"/>
    <property type="match status" value="1"/>
</dbReference>
<keyword evidence="5" id="KW-1185">Reference proteome</keyword>
<keyword evidence="1" id="KW-0175">Coiled coil</keyword>
<dbReference type="Proteomes" id="UP001150062">
    <property type="component" value="Unassembled WGS sequence"/>
</dbReference>
<evidence type="ECO:0000313" key="4">
    <source>
        <dbReference type="EMBL" id="KAJ6249942.1"/>
    </source>
</evidence>
<reference evidence="4" key="1">
    <citation type="submission" date="2022-08" db="EMBL/GenBank/DDBJ databases">
        <title>Novel sulfate-reducing endosymbionts in the free-living metamonad Anaeramoeba.</title>
        <authorList>
            <person name="Jerlstrom-Hultqvist J."/>
            <person name="Cepicka I."/>
            <person name="Gallot-Lavallee L."/>
            <person name="Salas-Leiva D."/>
            <person name="Curtis B.A."/>
            <person name="Zahonova K."/>
            <person name="Pipaliya S."/>
            <person name="Dacks J."/>
            <person name="Roger A.J."/>
        </authorList>
    </citation>
    <scope>NUCLEOTIDE SEQUENCE</scope>
    <source>
        <strain evidence="4">Schooner1</strain>
    </source>
</reference>
<dbReference type="InterPro" id="IPR035965">
    <property type="entry name" value="PAS-like_dom_sf"/>
</dbReference>
<evidence type="ECO:0000259" key="3">
    <source>
        <dbReference type="Pfam" id="PF13188"/>
    </source>
</evidence>
<proteinExistence type="predicted"/>
<organism evidence="4 5">
    <name type="scientific">Anaeramoeba flamelloides</name>
    <dbReference type="NCBI Taxonomy" id="1746091"/>
    <lineage>
        <taxon>Eukaryota</taxon>
        <taxon>Metamonada</taxon>
        <taxon>Anaeramoebidae</taxon>
        <taxon>Anaeramoeba</taxon>
    </lineage>
</organism>
<dbReference type="Pfam" id="PF13188">
    <property type="entry name" value="PAS_8"/>
    <property type="match status" value="1"/>
</dbReference>
<evidence type="ECO:0000313" key="5">
    <source>
        <dbReference type="Proteomes" id="UP001150062"/>
    </source>
</evidence>
<comment type="caution">
    <text evidence="4">The sequence shown here is derived from an EMBL/GenBank/DDBJ whole genome shotgun (WGS) entry which is preliminary data.</text>
</comment>
<evidence type="ECO:0000256" key="1">
    <source>
        <dbReference type="SAM" id="Coils"/>
    </source>
</evidence>
<protein>
    <recommendedName>
        <fullName evidence="3">PAS domain-containing protein</fullName>
    </recommendedName>
</protein>
<accession>A0ABQ8YZN3</accession>
<gene>
    <name evidence="4" type="ORF">M0813_16627</name>
</gene>
<feature type="region of interest" description="Disordered" evidence="2">
    <location>
        <begin position="165"/>
        <end position="191"/>
    </location>
</feature>
<feature type="domain" description="PAS" evidence="3">
    <location>
        <begin position="17"/>
        <end position="57"/>
    </location>
</feature>
<feature type="compositionally biased region" description="Basic and acidic residues" evidence="2">
    <location>
        <begin position="174"/>
        <end position="191"/>
    </location>
</feature>
<sequence>MGNANTHTTLSQTSWRKYKKMISKSKEAILLIDDKTNFTFVNRAALAMLNIKKAKDIKITPALISPLRQEHLGVDSKSGSEAVVKRVYESKNGKIDFVWQHQKITGELFYVRVYLTLVKVENKINCQTIWRKVDGPNDTNSSMGSIDPRFVDIDVSAFDSEYDKSSITKSNNSNKEKSSRKVKEGISTKKPNESEIKSYTSDFIIDVDQVDIDEEFVNFQDTVKNIVRSTNDSNAEKKIIQEFIDFEKVFYQSIESRDKYIKSLSEKNRKSKGDSRRKYRDLETHLQETLKKYTKEKEVREKIELENRKMKKKLEEVKTIVRKQKKMMKKITSIFDNESNEEK</sequence>
<dbReference type="Gene3D" id="3.30.450.20">
    <property type="entry name" value="PAS domain"/>
    <property type="match status" value="1"/>
</dbReference>
<name>A0ABQ8YZN3_9EUKA</name>